<keyword evidence="3" id="KW-1185">Reference proteome</keyword>
<evidence type="ECO:0000256" key="1">
    <source>
        <dbReference type="SAM" id="SignalP"/>
    </source>
</evidence>
<reference evidence="2 3" key="1">
    <citation type="journal article" date="2011" name="Proc. Natl. Acad. Sci. U.S.A.">
        <title>Niche of harmful alga Aureococcus anophagefferens revealed through ecogenomics.</title>
        <authorList>
            <person name="Gobler C.J."/>
            <person name="Berry D.L."/>
            <person name="Dyhrman S.T."/>
            <person name="Wilhelm S.W."/>
            <person name="Salamov A."/>
            <person name="Lobanov A.V."/>
            <person name="Zhang Y."/>
            <person name="Collier J.L."/>
            <person name="Wurch L.L."/>
            <person name="Kustka A.B."/>
            <person name="Dill B.D."/>
            <person name="Shah M."/>
            <person name="VerBerkmoes N.C."/>
            <person name="Kuo A."/>
            <person name="Terry A."/>
            <person name="Pangilinan J."/>
            <person name="Lindquist E.A."/>
            <person name="Lucas S."/>
            <person name="Paulsen I.T."/>
            <person name="Hattenrath-Lehmann T.K."/>
            <person name="Talmage S.C."/>
            <person name="Walker E.A."/>
            <person name="Koch F."/>
            <person name="Burson A.M."/>
            <person name="Marcoval M.A."/>
            <person name="Tang Y.Z."/>
            <person name="Lecleir G.R."/>
            <person name="Coyne K.J."/>
            <person name="Berg G.M."/>
            <person name="Bertrand E.M."/>
            <person name="Saito M.A."/>
            <person name="Gladyshev V.N."/>
            <person name="Grigoriev I.V."/>
        </authorList>
    </citation>
    <scope>NUCLEOTIDE SEQUENCE [LARGE SCALE GENOMIC DNA]</scope>
    <source>
        <strain evidence="3">CCMP 1984</strain>
    </source>
</reference>
<gene>
    <name evidence="2" type="ORF">AURANDRAFT_68205</name>
</gene>
<sequence>MRLLTCVLATAAAWDSLEWLGGGFRGPSCADKRWVALFNETQTRMLAGVIGPRFVVVTPHSKAGLGNRLRAVRAGLALAALTKRCLVLDYSSLDPENRGRRAGESRWLDGTELDVLAPNLVRWDAARTLYEATAKVRGRDAWTLPMNGKGLDGGKLLAYNGLAMVVAAWNHDPTAKLLRAPAVRSAAAAAGLADDDGASRGCALRALFAPTPALAAALAAARASLGPGATLDAAVHLRTNIEYDRGWGRMTCRDVGCWTDVAAVFSRCARALARTATTLLVAADDDGLVDAARARARADFGAAVALPGRVRHHSGISRAEKQLALEASQSHVLGHGDVLGPLLDMLLIASADAFVGTAGSSFSEQARDWGGFGGDRKAVLFTTPYVKSYQGDADSAPLPATPAEAELACRKVT</sequence>
<evidence type="ECO:0000313" key="2">
    <source>
        <dbReference type="EMBL" id="EGB03214.1"/>
    </source>
</evidence>
<protein>
    <submittedName>
        <fullName evidence="2">Uncharacterized protein</fullName>
    </submittedName>
</protein>
<dbReference type="Proteomes" id="UP000002729">
    <property type="component" value="Unassembled WGS sequence"/>
</dbReference>
<evidence type="ECO:0000313" key="3">
    <source>
        <dbReference type="Proteomes" id="UP000002729"/>
    </source>
</evidence>
<feature type="chain" id="PRO_5003263158" evidence="1">
    <location>
        <begin position="17"/>
        <end position="413"/>
    </location>
</feature>
<feature type="signal peptide" evidence="1">
    <location>
        <begin position="1"/>
        <end position="16"/>
    </location>
</feature>
<dbReference type="KEGG" id="aaf:AURANDRAFT_68205"/>
<dbReference type="AlphaFoldDB" id="F0YNU6"/>
<dbReference type="GeneID" id="20226668"/>
<keyword evidence="1" id="KW-0732">Signal</keyword>
<name>F0YNU6_AURAN</name>
<dbReference type="OrthoDB" id="4473401at2759"/>
<organism evidence="3">
    <name type="scientific">Aureococcus anophagefferens</name>
    <name type="common">Harmful bloom alga</name>
    <dbReference type="NCBI Taxonomy" id="44056"/>
    <lineage>
        <taxon>Eukaryota</taxon>
        <taxon>Sar</taxon>
        <taxon>Stramenopiles</taxon>
        <taxon>Ochrophyta</taxon>
        <taxon>Pelagophyceae</taxon>
        <taxon>Pelagomonadales</taxon>
        <taxon>Pelagomonadaceae</taxon>
        <taxon>Aureococcus</taxon>
    </lineage>
</organism>
<dbReference type="InParanoid" id="F0YNU6"/>
<accession>F0YNU6</accession>
<proteinExistence type="predicted"/>
<dbReference type="RefSeq" id="XP_009042092.1">
    <property type="nucleotide sequence ID" value="XM_009043844.1"/>
</dbReference>
<dbReference type="EMBL" id="GL833183">
    <property type="protein sequence ID" value="EGB03214.1"/>
    <property type="molecule type" value="Genomic_DNA"/>
</dbReference>